<name>A0ABP7I977_9ACTN</name>
<proteinExistence type="predicted"/>
<reference evidence="2" key="1">
    <citation type="journal article" date="2019" name="Int. J. Syst. Evol. Microbiol.">
        <title>The Global Catalogue of Microorganisms (GCM) 10K type strain sequencing project: providing services to taxonomists for standard genome sequencing and annotation.</title>
        <authorList>
            <consortium name="The Broad Institute Genomics Platform"/>
            <consortium name="The Broad Institute Genome Sequencing Center for Infectious Disease"/>
            <person name="Wu L."/>
            <person name="Ma J."/>
        </authorList>
    </citation>
    <scope>NUCLEOTIDE SEQUENCE [LARGE SCALE GENOMIC DNA]</scope>
    <source>
        <strain evidence="2">JCM 16908</strain>
    </source>
</reference>
<dbReference type="NCBIfam" id="TIGR02243">
    <property type="entry name" value="putative baseplate assembly protein"/>
    <property type="match status" value="1"/>
</dbReference>
<evidence type="ECO:0008006" key="3">
    <source>
        <dbReference type="Google" id="ProtNLM"/>
    </source>
</evidence>
<dbReference type="RefSeq" id="WP_344941010.1">
    <property type="nucleotide sequence ID" value="NZ_BAAAZR010000008.1"/>
</dbReference>
<dbReference type="EMBL" id="BAAAZR010000008">
    <property type="protein sequence ID" value="GAA3812772.1"/>
    <property type="molecule type" value="Genomic_DNA"/>
</dbReference>
<evidence type="ECO:0000313" key="2">
    <source>
        <dbReference type="Proteomes" id="UP001500888"/>
    </source>
</evidence>
<organism evidence="1 2">
    <name type="scientific">Sphaerisporangium flaviroseum</name>
    <dbReference type="NCBI Taxonomy" id="509199"/>
    <lineage>
        <taxon>Bacteria</taxon>
        <taxon>Bacillati</taxon>
        <taxon>Actinomycetota</taxon>
        <taxon>Actinomycetes</taxon>
        <taxon>Streptosporangiales</taxon>
        <taxon>Streptosporangiaceae</taxon>
        <taxon>Sphaerisporangium</taxon>
    </lineage>
</organism>
<gene>
    <name evidence="1" type="ORF">GCM10022226_36830</name>
</gene>
<accession>A0ABP7I977</accession>
<keyword evidence="2" id="KW-1185">Reference proteome</keyword>
<comment type="caution">
    <text evidence="1">The sequence shown here is derived from an EMBL/GenBank/DDBJ whole genome shotgun (WGS) entry which is preliminary data.</text>
</comment>
<dbReference type="Proteomes" id="UP001500888">
    <property type="component" value="Unassembled WGS sequence"/>
</dbReference>
<protein>
    <recommendedName>
        <fullName evidence="3">Baseplate assembly protein</fullName>
    </recommendedName>
</protein>
<sequence>MTLQPPPVDPRDRQDIAAETAELASRYTGWRARKDGPRDAGEALIGVFAHFAELVIQRVNRAPDRDYLAFLNLIGTRPLPPSPARVPLTFTLAEGSPADAVVPVGTRVAADPVEGEDQEVVFETEDSLVVTRAALRAVFVGDAEGDTYFDRTAWATGERDAPFPAFTGELRVPHELFVACDPVLRAPGDKQVTLLIRTQDPARLDGWPITWSCWDGAAWRRIAHTTAIEDGTWAVTLPGLPSLPPVAVNEIPAGWVRGRLGMPLAPGRSGIPPEAVAVGSTAPREEISGVYPFGETSQVKWFYISADDAIAAGGGTAHLDFVLSRPGTRRDPSAPVRLVWSYRLASGWRELGRSGSTASGPSSPGLRDTTLALTRDGRVSFEMPVEWSPQPFYGRLGRWLRVELDDTGGSYGTLPRIDSLTAGYGWELPEVTGIGLRVDTAPQSMPSPAAFLDVAPVDLGKDFLPFGERPAFNDTFYCACPDELARPGAVLDLAVTPTNASTGGPVPRVRTDGHPQVAWETWNGKEWQEAAVVPARYAFTQDAVLQITMPDGLAPVTVNGDTRHWVRARLVGGDYGTPAHYIPPAKGDPPGAGYRLVDATFAPPMVKTLSWRPGGDHRTEVPAEVCVSHNAFTYATPVRDGVGAPFTPFAPGDDRDPALYLCFDRPFATRPVTLYLQVEPPAPEDVGADRLARVAPGDPPRIVWEYSGPTGWRTLAAADETGGLSGGGLVRFVGPDDFVARSCFDRDGWWIRGRWERGRFPYPPRLRRVMPNTTWAAQAVTVEENLGSANGEPGQTFVAAQTPVLPGQRLVVREPEPPSPAETAALRAAVGPDAVTPAADGMGRPEETLVRWQAVPDFTGSGPLDRHYTADPLTGEFRFGDGEAGRLPPRGDGNISVTYLTGGGAGGNRPAGTITRLQSAVPYVDGVTNHEDAHGGTPVEPEARLRERGPKVLRHRGRAVTAQDIEDLAVESTAEVVRARAIPPGGFNPYALWLDPAAPRPTREHQNVTAGVTTVIVVPESAEARPIPGLGLLRRVEDRLRARCPATADIRAAGPEWIEVVVATTVVAASAEEADPLVARVATALRDYLHPLTGGPRGDGWDFGRRPHPSDLYAVVEALPGVGHVHSLDIALSPLAVSDEQLAALLARELGRRLGSAESAAAEVWDWLDRALVCPGDHTITVKL</sequence>
<dbReference type="InterPro" id="IPR011749">
    <property type="entry name" value="CHP02243"/>
</dbReference>
<evidence type="ECO:0000313" key="1">
    <source>
        <dbReference type="EMBL" id="GAA3812772.1"/>
    </source>
</evidence>